<gene>
    <name evidence="2" type="ORF">MENT_LOCUS51319</name>
</gene>
<proteinExistence type="predicted"/>
<protein>
    <submittedName>
        <fullName evidence="2">Uncharacterized protein</fullName>
    </submittedName>
</protein>
<reference evidence="2 3" key="1">
    <citation type="submission" date="2020-08" db="EMBL/GenBank/DDBJ databases">
        <authorList>
            <person name="Koutsovoulos G."/>
            <person name="Danchin GJ E."/>
        </authorList>
    </citation>
    <scope>NUCLEOTIDE SEQUENCE [LARGE SCALE GENOMIC DNA]</scope>
</reference>
<sequence>MTCVTFNFFILVLLKSIAKACSTINTGYLRKLLFYTFYGHNSYSKYIF</sequence>
<organism evidence="2 3">
    <name type="scientific">Meloidogyne enterolobii</name>
    <name type="common">Root-knot nematode worm</name>
    <name type="synonym">Meloidogyne mayaguensis</name>
    <dbReference type="NCBI Taxonomy" id="390850"/>
    <lineage>
        <taxon>Eukaryota</taxon>
        <taxon>Metazoa</taxon>
        <taxon>Ecdysozoa</taxon>
        <taxon>Nematoda</taxon>
        <taxon>Chromadorea</taxon>
        <taxon>Rhabditida</taxon>
        <taxon>Tylenchina</taxon>
        <taxon>Tylenchomorpha</taxon>
        <taxon>Tylenchoidea</taxon>
        <taxon>Meloidogynidae</taxon>
        <taxon>Meloidogyninae</taxon>
        <taxon>Meloidogyne</taxon>
    </lineage>
</organism>
<dbReference type="AlphaFoldDB" id="A0A6V7XGI2"/>
<dbReference type="Proteomes" id="UP000580250">
    <property type="component" value="Unassembled WGS sequence"/>
</dbReference>
<dbReference type="EMBL" id="CAJEWN010001511">
    <property type="protein sequence ID" value="CAD2198037.1"/>
    <property type="molecule type" value="Genomic_DNA"/>
</dbReference>
<evidence type="ECO:0000313" key="3">
    <source>
        <dbReference type="Proteomes" id="UP000580250"/>
    </source>
</evidence>
<comment type="caution">
    <text evidence="2">The sequence shown here is derived from an EMBL/GenBank/DDBJ whole genome shotgun (WGS) entry which is preliminary data.</text>
</comment>
<feature type="signal peptide" evidence="1">
    <location>
        <begin position="1"/>
        <end position="20"/>
    </location>
</feature>
<evidence type="ECO:0000313" key="2">
    <source>
        <dbReference type="EMBL" id="CAD2198037.1"/>
    </source>
</evidence>
<keyword evidence="1" id="KW-0732">Signal</keyword>
<feature type="chain" id="PRO_5028084459" evidence="1">
    <location>
        <begin position="21"/>
        <end position="48"/>
    </location>
</feature>
<evidence type="ECO:0000256" key="1">
    <source>
        <dbReference type="SAM" id="SignalP"/>
    </source>
</evidence>
<accession>A0A6V7XGI2</accession>
<name>A0A6V7XGI2_MELEN</name>